<name>A0A2T4UF16_9ACTN</name>
<proteinExistence type="predicted"/>
<dbReference type="OrthoDB" id="164904at2"/>
<keyword evidence="1" id="KW-1133">Transmembrane helix</keyword>
<evidence type="ECO:0000256" key="1">
    <source>
        <dbReference type="SAM" id="Phobius"/>
    </source>
</evidence>
<gene>
    <name evidence="2" type="ORF">C7Y72_15495</name>
</gene>
<sequence>MEPAPLPLIDEHVRALPGDSAQAWDAVVAVLGRALDRSLGPLTHVWGFQPPRPGGPRPLQVGSWGPGFTVTAFEPGERLDLSGHHRFARYRLEVLLDPPADGRVVVRVRTLATFRGRRGRVYRALVIGTGAHVVAMGRLLAGFDRARRRAPVAA</sequence>
<dbReference type="AlphaFoldDB" id="A0A2T4UF16"/>
<organism evidence="2 3">
    <name type="scientific">Paraconexibacter algicola</name>
    <dbReference type="NCBI Taxonomy" id="2133960"/>
    <lineage>
        <taxon>Bacteria</taxon>
        <taxon>Bacillati</taxon>
        <taxon>Actinomycetota</taxon>
        <taxon>Thermoleophilia</taxon>
        <taxon>Solirubrobacterales</taxon>
        <taxon>Paraconexibacteraceae</taxon>
        <taxon>Paraconexibacter</taxon>
    </lineage>
</organism>
<comment type="caution">
    <text evidence="2">The sequence shown here is derived from an EMBL/GenBank/DDBJ whole genome shotgun (WGS) entry which is preliminary data.</text>
</comment>
<reference evidence="2 3" key="1">
    <citation type="submission" date="2018-03" db="EMBL/GenBank/DDBJ databases">
        <title>Aquarubrobacter algicola gen. nov., sp. nov., a novel actinobacterium isolated from shallow eutrophic lake during the end of cyanobacterial harmful algal blooms.</title>
        <authorList>
            <person name="Chun S.J."/>
        </authorList>
    </citation>
    <scope>NUCLEOTIDE SEQUENCE [LARGE SCALE GENOMIC DNA]</scope>
    <source>
        <strain evidence="2 3">Seoho-28</strain>
    </source>
</reference>
<dbReference type="EMBL" id="PYYB01000002">
    <property type="protein sequence ID" value="PTL56370.1"/>
    <property type="molecule type" value="Genomic_DNA"/>
</dbReference>
<evidence type="ECO:0000313" key="2">
    <source>
        <dbReference type="EMBL" id="PTL56370.1"/>
    </source>
</evidence>
<keyword evidence="1" id="KW-0812">Transmembrane</keyword>
<keyword evidence="1" id="KW-0472">Membrane</keyword>
<accession>A0A2T4UF16</accession>
<dbReference type="Proteomes" id="UP000240739">
    <property type="component" value="Unassembled WGS sequence"/>
</dbReference>
<evidence type="ECO:0008006" key="4">
    <source>
        <dbReference type="Google" id="ProtNLM"/>
    </source>
</evidence>
<feature type="transmembrane region" description="Helical" evidence="1">
    <location>
        <begin position="121"/>
        <end position="141"/>
    </location>
</feature>
<dbReference type="RefSeq" id="WP_107570089.1">
    <property type="nucleotide sequence ID" value="NZ_PYYB01000002.1"/>
</dbReference>
<keyword evidence="3" id="KW-1185">Reference proteome</keyword>
<dbReference type="SUPFAM" id="SSF55961">
    <property type="entry name" value="Bet v1-like"/>
    <property type="match status" value="1"/>
</dbReference>
<protein>
    <recommendedName>
        <fullName evidence="4">DUF2867 domain-containing protein</fullName>
    </recommendedName>
</protein>
<evidence type="ECO:0000313" key="3">
    <source>
        <dbReference type="Proteomes" id="UP000240739"/>
    </source>
</evidence>